<keyword evidence="5" id="KW-0393">Immunoglobulin domain</keyword>
<dbReference type="EMBL" id="CP111016">
    <property type="protein sequence ID" value="WAR05471.1"/>
    <property type="molecule type" value="Genomic_DNA"/>
</dbReference>
<feature type="domain" description="Ig-like" evidence="6">
    <location>
        <begin position="243"/>
        <end position="334"/>
    </location>
</feature>
<evidence type="ECO:0000256" key="4">
    <source>
        <dbReference type="ARBA" id="ARBA00023180"/>
    </source>
</evidence>
<evidence type="ECO:0000256" key="3">
    <source>
        <dbReference type="ARBA" id="ARBA00023157"/>
    </source>
</evidence>
<dbReference type="InterPro" id="IPR036179">
    <property type="entry name" value="Ig-like_dom_sf"/>
</dbReference>
<dbReference type="InterPro" id="IPR007110">
    <property type="entry name" value="Ig-like_dom"/>
</dbReference>
<dbReference type="Pfam" id="PF08205">
    <property type="entry name" value="C2-set_2"/>
    <property type="match status" value="1"/>
</dbReference>
<dbReference type="Proteomes" id="UP001164746">
    <property type="component" value="Chromosome 5"/>
</dbReference>
<feature type="domain" description="Ig-like" evidence="6">
    <location>
        <begin position="441"/>
        <end position="532"/>
    </location>
</feature>
<organism evidence="7 8">
    <name type="scientific">Mya arenaria</name>
    <name type="common">Soft-shell clam</name>
    <dbReference type="NCBI Taxonomy" id="6604"/>
    <lineage>
        <taxon>Eukaryota</taxon>
        <taxon>Metazoa</taxon>
        <taxon>Spiralia</taxon>
        <taxon>Lophotrochozoa</taxon>
        <taxon>Mollusca</taxon>
        <taxon>Bivalvia</taxon>
        <taxon>Autobranchia</taxon>
        <taxon>Heteroconchia</taxon>
        <taxon>Euheterodonta</taxon>
        <taxon>Imparidentia</taxon>
        <taxon>Neoheterodontei</taxon>
        <taxon>Myida</taxon>
        <taxon>Myoidea</taxon>
        <taxon>Myidae</taxon>
        <taxon>Mya</taxon>
    </lineage>
</organism>
<evidence type="ECO:0000256" key="2">
    <source>
        <dbReference type="ARBA" id="ARBA00023136"/>
    </source>
</evidence>
<reference evidence="7" key="1">
    <citation type="submission" date="2022-11" db="EMBL/GenBank/DDBJ databases">
        <title>Centuries of genome instability and evolution in soft-shell clam transmissible cancer (bioRxiv).</title>
        <authorList>
            <person name="Hart S.F.M."/>
            <person name="Yonemitsu M.A."/>
            <person name="Giersch R.M."/>
            <person name="Beal B.F."/>
            <person name="Arriagada G."/>
            <person name="Davis B.W."/>
            <person name="Ostrander E.A."/>
            <person name="Goff S.P."/>
            <person name="Metzger M.J."/>
        </authorList>
    </citation>
    <scope>NUCLEOTIDE SEQUENCE</scope>
    <source>
        <strain evidence="7">MELC-2E11</strain>
        <tissue evidence="7">Siphon/mantle</tissue>
    </source>
</reference>
<keyword evidence="3" id="KW-1015">Disulfide bond</keyword>
<dbReference type="InterPro" id="IPR003598">
    <property type="entry name" value="Ig_sub2"/>
</dbReference>
<evidence type="ECO:0000313" key="8">
    <source>
        <dbReference type="Proteomes" id="UP001164746"/>
    </source>
</evidence>
<gene>
    <name evidence="7" type="ORF">MAR_020840</name>
</gene>
<keyword evidence="2" id="KW-0472">Membrane</keyword>
<comment type="subcellular location">
    <subcellularLocation>
        <location evidence="1">Membrane</location>
        <topology evidence="1">Single-pass type I membrane protein</topology>
    </subcellularLocation>
</comment>
<evidence type="ECO:0000256" key="1">
    <source>
        <dbReference type="ARBA" id="ARBA00004479"/>
    </source>
</evidence>
<evidence type="ECO:0000313" key="7">
    <source>
        <dbReference type="EMBL" id="WAR05471.1"/>
    </source>
</evidence>
<dbReference type="InterPro" id="IPR013783">
    <property type="entry name" value="Ig-like_fold"/>
</dbReference>
<sequence length="550" mass="58333">MIKVKPVKQVLSITLSGNGTTGGFTVQENSTLQLTCSTFTDVQYVTYYRRNTNSIPETVTAVGYGTQGCGTDPIPPSYLICSCVSRREYACVIGTVTRAMNGDVWFCVRPEGDINDDSGDLTIVVTIGITAVSMVFPAGSSVTIIENTTIQFRCKTSAGNPQATVEWYKDNDTPDRADDTKIVTGIETSTNASDSLIVTIGKLRLTVKRNDQGVYCRANNGGVWLYSSSVVLNVQYVFKINEPSTLKVSYKSAEVISPVRVISGRSMTLTCSSTGNPSPTYTWTYPGGGPHSGPTLTLASVQTTHTGGVTCTAKNTLLPSGGTAIDKTQQTNITLQVLYPPSKPSCTISRTSISSTAVLVEGADSTISCISFANPPLITYTWSTPGRGQVSGANLTLTNAQHTADQGQYTLTVTNTMDPTGGSMEPGTTNTSFSVNIQYEPSTLKVSYKSAEVISPVRVISGRSMTLTCSSTGNPSPTYTWTYPGGGPHSGSTLTLASVLQTHAGGVTCTSRNKLSPTGGTAVDKTRETTITLQVLFILHRIIGKIVFIS</sequence>
<keyword evidence="8" id="KW-1185">Reference proteome</keyword>
<dbReference type="InterPro" id="IPR013162">
    <property type="entry name" value="CD80_C2-set"/>
</dbReference>
<dbReference type="Pfam" id="PF13927">
    <property type="entry name" value="Ig_3"/>
    <property type="match status" value="3"/>
</dbReference>
<proteinExistence type="predicted"/>
<feature type="domain" description="Ig-like" evidence="6">
    <location>
        <begin position="344"/>
        <end position="434"/>
    </location>
</feature>
<dbReference type="PROSITE" id="PS50835">
    <property type="entry name" value="IG_LIKE"/>
    <property type="match status" value="4"/>
</dbReference>
<evidence type="ECO:0000256" key="5">
    <source>
        <dbReference type="ARBA" id="ARBA00023319"/>
    </source>
</evidence>
<dbReference type="PANTHER" id="PTHR11640:SF158">
    <property type="entry name" value="V-SET AND IMMUNOGLOBULIN DOMAIN-CONTAINING PROTEIN 10-LIKE 2"/>
    <property type="match status" value="1"/>
</dbReference>
<name>A0ABY7EE73_MYAAR</name>
<keyword evidence="4" id="KW-0325">Glycoprotein</keyword>
<protein>
    <submittedName>
        <fullName evidence="7">HMCN1-like protein</fullName>
    </submittedName>
</protein>
<dbReference type="SUPFAM" id="SSF48726">
    <property type="entry name" value="Immunoglobulin"/>
    <property type="match status" value="4"/>
</dbReference>
<dbReference type="Gene3D" id="2.60.40.10">
    <property type="entry name" value="Immunoglobulins"/>
    <property type="match status" value="4"/>
</dbReference>
<dbReference type="InterPro" id="IPR051275">
    <property type="entry name" value="Cell_adhesion_signaling"/>
</dbReference>
<accession>A0ABY7EE73</accession>
<evidence type="ECO:0000259" key="6">
    <source>
        <dbReference type="PROSITE" id="PS50835"/>
    </source>
</evidence>
<feature type="domain" description="Ig-like" evidence="6">
    <location>
        <begin position="137"/>
        <end position="233"/>
    </location>
</feature>
<dbReference type="InterPro" id="IPR003599">
    <property type="entry name" value="Ig_sub"/>
</dbReference>
<dbReference type="SMART" id="SM00409">
    <property type="entry name" value="IG"/>
    <property type="match status" value="5"/>
</dbReference>
<dbReference type="PANTHER" id="PTHR11640">
    <property type="entry name" value="NEPHRIN"/>
    <property type="match status" value="1"/>
</dbReference>
<dbReference type="SMART" id="SM00408">
    <property type="entry name" value="IGc2"/>
    <property type="match status" value="4"/>
</dbReference>